<dbReference type="InterPro" id="IPR013736">
    <property type="entry name" value="Xaa-Pro_dipept_C"/>
</dbReference>
<dbReference type="OrthoDB" id="9806163at2"/>
<evidence type="ECO:0000313" key="5">
    <source>
        <dbReference type="Proteomes" id="UP000307217"/>
    </source>
</evidence>
<sequence length="555" mass="61917">MKIMTRIFTVLWVALFSTPLISLHANAASHLPILDWLSKPQELLLPRSEHFTIDDSIEITTEDGLNLKANIFVPTQLDEKFPAVIFINSWALNEYQYIKQAAYLAERGYIVLSYATRGFGGSEGVVDTAGPNDIADYSKAIDFLIDNYPVDVNAIGTGGISYGSGISLIGAAQDSRVKAVAALSSWGSLVDSLYGNQSPRLAWGEILTLSGQLTGNLDDTVPRYWEAIKSHDESTLPEVIDWALVRSPSEYIDKLNANGTAIYLAKSYGDNLFQPNSLMTLFEQLTTPKYIDLLPGTHGTAEVLPDLLGIGENLVWENVYHWFDLHLKQQPNRLPSDKPINMKVKFSDSTDQFTSLSDTKIAIQRYFLHPRTWFDNGDLEVTPYGVSQSKDNTLNAWAGTLFTTSIPVLSQLLEQLEVPVYSHIYAASNIRGIYYQSPKAVSKMKIRGNPSVSLYVQPHAEQAQLVAYLYDMNALGTAKLITHGVYTLPKTKVGEVIKLDIEMTTTAYDVPQGHRVVLALDTQDPQYKKPNRRAYYIDIEYGNGRESELTIPFIR</sequence>
<comment type="caution">
    <text evidence="4">The sequence shown here is derived from an EMBL/GenBank/DDBJ whole genome shotgun (WGS) entry which is preliminary data.</text>
</comment>
<dbReference type="SMART" id="SM00939">
    <property type="entry name" value="PepX_C"/>
    <property type="match status" value="1"/>
</dbReference>
<dbReference type="AlphaFoldDB" id="A0A5S3V7P5"/>
<evidence type="ECO:0000259" key="3">
    <source>
        <dbReference type="SMART" id="SM00939"/>
    </source>
</evidence>
<dbReference type="RefSeq" id="WP_138592558.1">
    <property type="nucleotide sequence ID" value="NZ_PNBX01000062.1"/>
</dbReference>
<dbReference type="InterPro" id="IPR050261">
    <property type="entry name" value="FrsA_esterase"/>
</dbReference>
<dbReference type="InterPro" id="IPR000383">
    <property type="entry name" value="Xaa-Pro-like_dom"/>
</dbReference>
<dbReference type="EMBL" id="PNBX01000062">
    <property type="protein sequence ID" value="TMO67188.1"/>
    <property type="molecule type" value="Genomic_DNA"/>
</dbReference>
<reference evidence="5" key="2">
    <citation type="submission" date="2019-06" db="EMBL/GenBank/DDBJ databases">
        <title>Co-occurence of chitin degradation, pigmentation and bioactivity in marine Pseudoalteromonas.</title>
        <authorList>
            <person name="Sonnenschein E.C."/>
            <person name="Bech P.K."/>
        </authorList>
    </citation>
    <scope>NUCLEOTIDE SEQUENCE [LARGE SCALE GENOMIC DNA]</scope>
    <source>
        <strain evidence="5">S3790</strain>
    </source>
</reference>
<evidence type="ECO:0000256" key="2">
    <source>
        <dbReference type="SAM" id="SignalP"/>
    </source>
</evidence>
<dbReference type="Gene3D" id="2.60.120.260">
    <property type="entry name" value="Galactose-binding domain-like"/>
    <property type="match status" value="1"/>
</dbReference>
<dbReference type="PANTHER" id="PTHR22946:SF9">
    <property type="entry name" value="POLYKETIDE TRANSFERASE AF380"/>
    <property type="match status" value="1"/>
</dbReference>
<dbReference type="Pfam" id="PF02129">
    <property type="entry name" value="Peptidase_S15"/>
    <property type="match status" value="1"/>
</dbReference>
<gene>
    <name evidence="4" type="ORF">CWC19_14630</name>
</gene>
<feature type="domain" description="Xaa-Pro dipeptidyl-peptidase C-terminal" evidence="3">
    <location>
        <begin position="320"/>
        <end position="550"/>
    </location>
</feature>
<dbReference type="SUPFAM" id="SSF53474">
    <property type="entry name" value="alpha/beta-Hydrolases"/>
    <property type="match status" value="1"/>
</dbReference>
<dbReference type="GO" id="GO:0008239">
    <property type="term" value="F:dipeptidyl-peptidase activity"/>
    <property type="evidence" value="ECO:0007669"/>
    <property type="project" value="InterPro"/>
</dbReference>
<dbReference type="Pfam" id="PF08530">
    <property type="entry name" value="PepX_C"/>
    <property type="match status" value="1"/>
</dbReference>
<dbReference type="PANTHER" id="PTHR22946">
    <property type="entry name" value="DIENELACTONE HYDROLASE DOMAIN-CONTAINING PROTEIN-RELATED"/>
    <property type="match status" value="1"/>
</dbReference>
<dbReference type="InterPro" id="IPR008979">
    <property type="entry name" value="Galactose-bd-like_sf"/>
</dbReference>
<dbReference type="GO" id="GO:0052689">
    <property type="term" value="F:carboxylic ester hydrolase activity"/>
    <property type="evidence" value="ECO:0007669"/>
    <property type="project" value="UniProtKB-ARBA"/>
</dbReference>
<feature type="chain" id="PRO_5024370491" evidence="2">
    <location>
        <begin position="28"/>
        <end position="555"/>
    </location>
</feature>
<dbReference type="Proteomes" id="UP000307217">
    <property type="component" value="Unassembled WGS sequence"/>
</dbReference>
<organism evidence="4 5">
    <name type="scientific">Pseudoalteromonas aurantia</name>
    <dbReference type="NCBI Taxonomy" id="43654"/>
    <lineage>
        <taxon>Bacteria</taxon>
        <taxon>Pseudomonadati</taxon>
        <taxon>Pseudomonadota</taxon>
        <taxon>Gammaproteobacteria</taxon>
        <taxon>Alteromonadales</taxon>
        <taxon>Pseudoalteromonadaceae</taxon>
        <taxon>Pseudoalteromonas</taxon>
    </lineage>
</organism>
<accession>A0A5S3V7P5</accession>
<dbReference type="Gene3D" id="3.40.50.1820">
    <property type="entry name" value="alpha/beta hydrolase"/>
    <property type="match status" value="1"/>
</dbReference>
<dbReference type="SUPFAM" id="SSF49785">
    <property type="entry name" value="Galactose-binding domain-like"/>
    <property type="match status" value="1"/>
</dbReference>
<name>A0A5S3V7P5_9GAMM</name>
<keyword evidence="1" id="KW-0378">Hydrolase</keyword>
<dbReference type="InterPro" id="IPR029058">
    <property type="entry name" value="AB_hydrolase_fold"/>
</dbReference>
<evidence type="ECO:0000256" key="1">
    <source>
        <dbReference type="ARBA" id="ARBA00022801"/>
    </source>
</evidence>
<evidence type="ECO:0000313" key="4">
    <source>
        <dbReference type="EMBL" id="TMO67188.1"/>
    </source>
</evidence>
<feature type="signal peptide" evidence="2">
    <location>
        <begin position="1"/>
        <end position="27"/>
    </location>
</feature>
<protein>
    <submittedName>
        <fullName evidence="4">Acyl esterase</fullName>
    </submittedName>
</protein>
<reference evidence="4 5" key="1">
    <citation type="submission" date="2018-01" db="EMBL/GenBank/DDBJ databases">
        <authorList>
            <person name="Paulsen S."/>
            <person name="Gram L.K."/>
        </authorList>
    </citation>
    <scope>NUCLEOTIDE SEQUENCE [LARGE SCALE GENOMIC DNA]</scope>
    <source>
        <strain evidence="4 5">S3790</strain>
    </source>
</reference>
<keyword evidence="2" id="KW-0732">Signal</keyword>
<proteinExistence type="predicted"/>